<gene>
    <name evidence="4" type="ORF">RAG0_03523</name>
</gene>
<name>A0A1E1K8X0_9HELO</name>
<keyword evidence="2" id="KW-1133">Transmembrane helix</keyword>
<dbReference type="EMBL" id="FJUX01000014">
    <property type="protein sequence ID" value="CZS93054.1"/>
    <property type="molecule type" value="Genomic_DNA"/>
</dbReference>
<dbReference type="OrthoDB" id="2110578at2759"/>
<feature type="signal peptide" evidence="3">
    <location>
        <begin position="1"/>
        <end position="17"/>
    </location>
</feature>
<evidence type="ECO:0000313" key="4">
    <source>
        <dbReference type="EMBL" id="CZS93054.1"/>
    </source>
</evidence>
<accession>A0A1E1K8X0</accession>
<keyword evidence="2" id="KW-0472">Membrane</keyword>
<dbReference type="Proteomes" id="UP000178912">
    <property type="component" value="Unassembled WGS sequence"/>
</dbReference>
<feature type="transmembrane region" description="Helical" evidence="2">
    <location>
        <begin position="404"/>
        <end position="425"/>
    </location>
</feature>
<proteinExistence type="predicted"/>
<sequence length="426" mass="43794">MHFKFLTLAAAASTVSAQNQSFCDKYTTTLFTDNTQANQYKLLVAVINTALIGNYSERNNGIVVNGILARGGVGLAVPGMLEPGQVYRKRVNLLPYFNGDLAGTNQGEGHGVSVNFLDDGGVEALKAGKPSNGKTSRQYLLMTHLYEYFGEILGCSKQGGGDFPKYAGKSSMYSVHKYMYLSCHEVQYFIEQVAASALSFGVAAEDIAPVGQQLMKLFNYRCLPPTTVIQSQGAQLQSICTQMFCPLVEPLLESTACAGLENITHPVMAATFPCKNATYSNSTHPGKPSSCTPVQCPCGCNRSICPGGYNDGVSDESGHGEVGGEDGAGHVEGAGEYGYGNNGGSGSGSGSGESGSGSGSSEGSIGSGVTGSDSVSVKSGSGEGSGEGSDEGNGDYNPATVSTAGAAALGMSFIAVIGGGVAFFLL</sequence>
<feature type="region of interest" description="Disordered" evidence="1">
    <location>
        <begin position="316"/>
        <end position="397"/>
    </location>
</feature>
<feature type="compositionally biased region" description="Low complexity" evidence="1">
    <location>
        <begin position="370"/>
        <end position="380"/>
    </location>
</feature>
<evidence type="ECO:0000256" key="2">
    <source>
        <dbReference type="SAM" id="Phobius"/>
    </source>
</evidence>
<feature type="compositionally biased region" description="Gly residues" evidence="1">
    <location>
        <begin position="330"/>
        <end position="369"/>
    </location>
</feature>
<organism evidence="4 5">
    <name type="scientific">Rhynchosporium agropyri</name>
    <dbReference type="NCBI Taxonomy" id="914238"/>
    <lineage>
        <taxon>Eukaryota</taxon>
        <taxon>Fungi</taxon>
        <taxon>Dikarya</taxon>
        <taxon>Ascomycota</taxon>
        <taxon>Pezizomycotina</taxon>
        <taxon>Leotiomycetes</taxon>
        <taxon>Helotiales</taxon>
        <taxon>Ploettnerulaceae</taxon>
        <taxon>Rhynchosporium</taxon>
    </lineage>
</organism>
<dbReference type="AlphaFoldDB" id="A0A1E1K8X0"/>
<evidence type="ECO:0000256" key="3">
    <source>
        <dbReference type="SAM" id="SignalP"/>
    </source>
</evidence>
<protein>
    <submittedName>
        <fullName evidence="4">Uncharacterized protein</fullName>
    </submittedName>
</protein>
<evidence type="ECO:0000313" key="5">
    <source>
        <dbReference type="Proteomes" id="UP000178912"/>
    </source>
</evidence>
<reference evidence="5" key="1">
    <citation type="submission" date="2016-03" db="EMBL/GenBank/DDBJ databases">
        <authorList>
            <person name="Guldener U."/>
        </authorList>
    </citation>
    <scope>NUCLEOTIDE SEQUENCE [LARGE SCALE GENOMIC DNA]</scope>
    <source>
        <strain evidence="5">04CH-RAC-A.6.1</strain>
    </source>
</reference>
<keyword evidence="2" id="KW-0812">Transmembrane</keyword>
<keyword evidence="5" id="KW-1185">Reference proteome</keyword>
<evidence type="ECO:0000256" key="1">
    <source>
        <dbReference type="SAM" id="MobiDB-lite"/>
    </source>
</evidence>
<keyword evidence="3" id="KW-0732">Signal</keyword>
<feature type="chain" id="PRO_5009445835" evidence="3">
    <location>
        <begin position="18"/>
        <end position="426"/>
    </location>
</feature>